<name>A0A849BW85_9NOCA</name>
<keyword evidence="1" id="KW-0472">Membrane</keyword>
<evidence type="ECO:0000313" key="5">
    <source>
        <dbReference type="Proteomes" id="UP000586827"/>
    </source>
</evidence>
<feature type="domain" description="Phosphatidic acid phosphatase type 2/haloperoxidase" evidence="3">
    <location>
        <begin position="102"/>
        <end position="176"/>
    </location>
</feature>
<accession>A0A849BW85</accession>
<feature type="transmembrane region" description="Helical" evidence="1">
    <location>
        <begin position="103"/>
        <end position="122"/>
    </location>
</feature>
<evidence type="ECO:0000256" key="1">
    <source>
        <dbReference type="SAM" id="Phobius"/>
    </source>
</evidence>
<keyword evidence="5" id="KW-1185">Reference proteome</keyword>
<gene>
    <name evidence="4" type="ORF">HLB23_13265</name>
</gene>
<evidence type="ECO:0000313" key="4">
    <source>
        <dbReference type="EMBL" id="NNH70822.1"/>
    </source>
</evidence>
<feature type="chain" id="PRO_5038371908" evidence="2">
    <location>
        <begin position="22"/>
        <end position="188"/>
    </location>
</feature>
<feature type="transmembrane region" description="Helical" evidence="1">
    <location>
        <begin position="73"/>
        <end position="91"/>
    </location>
</feature>
<dbReference type="Proteomes" id="UP000586827">
    <property type="component" value="Unassembled WGS sequence"/>
</dbReference>
<dbReference type="Pfam" id="PF01569">
    <property type="entry name" value="PAP2"/>
    <property type="match status" value="1"/>
</dbReference>
<proteinExistence type="predicted"/>
<evidence type="ECO:0000259" key="3">
    <source>
        <dbReference type="Pfam" id="PF01569"/>
    </source>
</evidence>
<keyword evidence="1" id="KW-0812">Transmembrane</keyword>
<feature type="transmembrane region" description="Helical" evidence="1">
    <location>
        <begin position="134"/>
        <end position="154"/>
    </location>
</feature>
<feature type="signal peptide" evidence="2">
    <location>
        <begin position="1"/>
        <end position="21"/>
    </location>
</feature>
<reference evidence="4 5" key="1">
    <citation type="submission" date="2020-05" db="EMBL/GenBank/DDBJ databases">
        <title>MicrobeNet Type strains.</title>
        <authorList>
            <person name="Nicholson A.C."/>
        </authorList>
    </citation>
    <scope>NUCLEOTIDE SEQUENCE [LARGE SCALE GENOMIC DNA]</scope>
    <source>
        <strain evidence="4 5">JCM 3224</strain>
    </source>
</reference>
<feature type="transmembrane region" description="Helical" evidence="1">
    <location>
        <begin position="160"/>
        <end position="178"/>
    </location>
</feature>
<organism evidence="4 5">
    <name type="scientific">Nocardia uniformis</name>
    <dbReference type="NCBI Taxonomy" id="53432"/>
    <lineage>
        <taxon>Bacteria</taxon>
        <taxon>Bacillati</taxon>
        <taxon>Actinomycetota</taxon>
        <taxon>Actinomycetes</taxon>
        <taxon>Mycobacteriales</taxon>
        <taxon>Nocardiaceae</taxon>
        <taxon>Nocardia</taxon>
    </lineage>
</organism>
<dbReference type="Gene3D" id="1.20.144.10">
    <property type="entry name" value="Phosphatidic acid phosphatase type 2/haloperoxidase"/>
    <property type="match status" value="1"/>
</dbReference>
<protein>
    <submittedName>
        <fullName evidence="4">Phosphatase PAP2 family protein</fullName>
    </submittedName>
</protein>
<dbReference type="AlphaFoldDB" id="A0A849BW85"/>
<keyword evidence="1" id="KW-1133">Transmembrane helix</keyword>
<comment type="caution">
    <text evidence="4">The sequence shown here is derived from an EMBL/GenBank/DDBJ whole genome shotgun (WGS) entry which is preliminary data.</text>
</comment>
<dbReference type="SUPFAM" id="SSF48317">
    <property type="entry name" value="Acid phosphatase/Vanadium-dependent haloperoxidase"/>
    <property type="match status" value="1"/>
</dbReference>
<sequence length="188" mass="20072">MLALCAALLTVALPLSFPADGGPTGLDTWFEDRLDGDTGLYRVLVAPSNTYIVIPLLLAGAAWFAYRRLWWRAGFILLAPEFAIIVNSLLLKPLWDRPLQHYLAYPSGHTVHLVAVITAIALASESRRARTGIAAVTAVVIAPAVTVGMIGLGYHHATDVLGGAAAAVAMVTVLYLPVRRVQARSAHP</sequence>
<dbReference type="InterPro" id="IPR000326">
    <property type="entry name" value="PAP2/HPO"/>
</dbReference>
<evidence type="ECO:0000256" key="2">
    <source>
        <dbReference type="SAM" id="SignalP"/>
    </source>
</evidence>
<dbReference type="InterPro" id="IPR036938">
    <property type="entry name" value="PAP2/HPO_sf"/>
</dbReference>
<feature type="transmembrane region" description="Helical" evidence="1">
    <location>
        <begin position="45"/>
        <end position="66"/>
    </location>
</feature>
<dbReference type="EMBL" id="JABELX010000004">
    <property type="protein sequence ID" value="NNH70822.1"/>
    <property type="molecule type" value="Genomic_DNA"/>
</dbReference>
<keyword evidence="2" id="KW-0732">Signal</keyword>